<dbReference type="Proteomes" id="UP000240804">
    <property type="component" value="Segment"/>
</dbReference>
<dbReference type="Gene3D" id="3.40.50.300">
    <property type="entry name" value="P-loop containing nucleotide triphosphate hydrolases"/>
    <property type="match status" value="2"/>
</dbReference>
<dbReference type="GO" id="GO:0016887">
    <property type="term" value="F:ATP hydrolysis activity"/>
    <property type="evidence" value="ECO:0007669"/>
    <property type="project" value="InterPro"/>
</dbReference>
<dbReference type="SUPFAM" id="SSF75712">
    <property type="entry name" value="Rad50 coiled-coil Zn hook"/>
    <property type="match status" value="1"/>
</dbReference>
<reference evidence="4 5" key="1">
    <citation type="journal article" date="2016" name="Virology">
        <title>The genomic content and context of auxiliary metabolic genes in marine cyanomyoviruses.</title>
        <authorList>
            <person name="Crummett L.T."/>
            <person name="Puxty R.J."/>
            <person name="Weihe C."/>
            <person name="Marston M.F."/>
            <person name="Martiny J.B."/>
        </authorList>
    </citation>
    <scope>NUCLEOTIDE SEQUENCE [LARGE SCALE GENOMIC DNA]</scope>
    <source>
        <strain evidence="2">0808SB25</strain>
        <strain evidence="3">0910TB04</strain>
    </source>
</reference>
<evidence type="ECO:0000313" key="3">
    <source>
        <dbReference type="EMBL" id="AOV58896.1"/>
    </source>
</evidence>
<dbReference type="GO" id="GO:0006302">
    <property type="term" value="P:double-strand break repair"/>
    <property type="evidence" value="ECO:0007669"/>
    <property type="project" value="InterPro"/>
</dbReference>
<evidence type="ECO:0000256" key="1">
    <source>
        <dbReference type="SAM" id="Coils"/>
    </source>
</evidence>
<keyword evidence="2" id="KW-0255">Endonuclease</keyword>
<dbReference type="PANTHER" id="PTHR32114:SF2">
    <property type="entry name" value="ABC TRANSPORTER ABCH.3"/>
    <property type="match status" value="1"/>
</dbReference>
<feature type="coiled-coil region" evidence="1">
    <location>
        <begin position="359"/>
        <end position="417"/>
    </location>
</feature>
<gene>
    <name evidence="2" type="ORF">S250808_151</name>
    <name evidence="3" type="ORF">T040910_152</name>
</gene>
<name>A0A1D8KJ28_9CAUD</name>
<evidence type="ECO:0000313" key="4">
    <source>
        <dbReference type="Proteomes" id="UP000240804"/>
    </source>
</evidence>
<evidence type="ECO:0000313" key="5">
    <source>
        <dbReference type="Proteomes" id="UP000240920"/>
    </source>
</evidence>
<dbReference type="EMBL" id="KU686198">
    <property type="protein sequence ID" value="AOV58896.1"/>
    <property type="molecule type" value="Genomic_DNA"/>
</dbReference>
<keyword evidence="1" id="KW-0175">Coiled coil</keyword>
<keyword evidence="2" id="KW-0540">Nuclease</keyword>
<dbReference type="GO" id="GO:0004519">
    <property type="term" value="F:endonuclease activity"/>
    <property type="evidence" value="ECO:0007669"/>
    <property type="project" value="UniProtKB-KW"/>
</dbReference>
<dbReference type="InterPro" id="IPR027417">
    <property type="entry name" value="P-loop_NTPase"/>
</dbReference>
<dbReference type="PANTHER" id="PTHR32114">
    <property type="entry name" value="ABC TRANSPORTER ABCH.3"/>
    <property type="match status" value="1"/>
</dbReference>
<evidence type="ECO:0000313" key="2">
    <source>
        <dbReference type="EMBL" id="AOV58656.1"/>
    </source>
</evidence>
<dbReference type="SUPFAM" id="SSF52540">
    <property type="entry name" value="P-loop containing nucleoside triphosphate hydrolases"/>
    <property type="match status" value="1"/>
</dbReference>
<dbReference type="EMBL" id="KU686197">
    <property type="protein sequence ID" value="AOV58656.1"/>
    <property type="molecule type" value="Genomic_DNA"/>
</dbReference>
<proteinExistence type="predicted"/>
<dbReference type="Pfam" id="PF13555">
    <property type="entry name" value="AAA_29"/>
    <property type="match status" value="1"/>
</dbReference>
<dbReference type="CDD" id="cd00267">
    <property type="entry name" value="ABC_ATPase"/>
    <property type="match status" value="1"/>
</dbReference>
<sequence>MIVFKKLRWKNFLSTGNVFTEIDLLASKTNLIIGANGAGKSTILDALTFSLFGKPFRKINKPMLVNSINQKDCMVEIEFSISKNDFKVVRGIKPGVFEIYQNGQMLDQASTTNDYQKQLETNILKMNYKSFTQIVVLGSSTFVPFMRLPISQRRDIIEDILDIQIFSVMNTVLKDKVKMSTDEMKDIDYQANLSEEKIRMQQQFIDQINQKNEESIVEKQTAISTLLAEEEKTVGIVNNLNVESKKHCEEVENNTFSQQKLKKLNTLRGKLQNKFSTYKKQHEFFTKNDTCPTCSQSITEDLKEKKTGNINAHVKELVLAVEELRCNIEDEEDKEMKFVKASKELNRVNSDIAIANSTITRIQMQVKDLMDQIELLRNDKSDSSEADEKLKYLQEEYLKLKKQISEIKEERDTLLAASQLLKDNGIKTRIIKRYLPVMNKLINQYLQNMDFYVNFALDENFEETIKSRFRDSFSYESFSEGEKARIDIALLLTWRAIAKLKNSVDTNILILDEIFDGSLDQNGTGELGWILRNFDDDTNVYVISHKENLDGKFDRTLMCEKVKNYSVVRETIQEAA</sequence>
<dbReference type="Proteomes" id="UP000240920">
    <property type="component" value="Segment"/>
</dbReference>
<organism evidence="2 5">
    <name type="scientific">Synechococcus phage S-CAM3</name>
    <dbReference type="NCBI Taxonomy" id="1883366"/>
    <lineage>
        <taxon>Viruses</taxon>
        <taxon>Duplodnaviria</taxon>
        <taxon>Heunggongvirae</taxon>
        <taxon>Uroviricota</taxon>
        <taxon>Caudoviricetes</taxon>
        <taxon>Pantevenvirales</taxon>
        <taxon>Kyanoviridae</taxon>
        <taxon>Charybdisvirus</taxon>
        <taxon>Charybdisvirus scam3</taxon>
    </lineage>
</organism>
<accession>A0A1D8KJ28</accession>
<keyword evidence="2" id="KW-0378">Hydrolase</keyword>
<protein>
    <submittedName>
        <fullName evidence="2">Recombination-related endonuclease</fullName>
    </submittedName>
</protein>